<dbReference type="EMBL" id="CADCUP010000036">
    <property type="protein sequence ID" value="CAA9376160.1"/>
    <property type="molecule type" value="Genomic_DNA"/>
</dbReference>
<accession>A0A6J4N8Q7</accession>
<feature type="compositionally biased region" description="Basic and acidic residues" evidence="1">
    <location>
        <begin position="65"/>
        <end position="77"/>
    </location>
</feature>
<organism evidence="2">
    <name type="scientific">uncultured Nocardioides sp</name>
    <dbReference type="NCBI Taxonomy" id="198441"/>
    <lineage>
        <taxon>Bacteria</taxon>
        <taxon>Bacillati</taxon>
        <taxon>Actinomycetota</taxon>
        <taxon>Actinomycetes</taxon>
        <taxon>Propionibacteriales</taxon>
        <taxon>Nocardioidaceae</taxon>
        <taxon>Nocardioides</taxon>
        <taxon>environmental samples</taxon>
    </lineage>
</organism>
<feature type="compositionally biased region" description="Basic residues" evidence="1">
    <location>
        <begin position="109"/>
        <end position="120"/>
    </location>
</feature>
<sequence>GPAARSVRAPSSPCSTWPSDDLRRLPALGPAPGTGGSADRTCVFPWCTRPARSCDLDHSTPGGTRRPDDDRQPRRPVPDPPPAQDPRPMALRPHRPRGVHLDQPTRAHLPARHHRHRPGRPTRPPTSGSRSMPPWSPPQAGCSM</sequence>
<feature type="region of interest" description="Disordered" evidence="1">
    <location>
        <begin position="1"/>
        <end position="144"/>
    </location>
</feature>
<feature type="non-terminal residue" evidence="2">
    <location>
        <position position="1"/>
    </location>
</feature>
<dbReference type="AlphaFoldDB" id="A0A6J4N8Q7"/>
<evidence type="ECO:0000313" key="2">
    <source>
        <dbReference type="EMBL" id="CAA9376160.1"/>
    </source>
</evidence>
<feature type="non-terminal residue" evidence="2">
    <location>
        <position position="144"/>
    </location>
</feature>
<protein>
    <submittedName>
        <fullName evidence="2">Uncharacterized protein</fullName>
    </submittedName>
</protein>
<gene>
    <name evidence="2" type="ORF">AVDCRST_MAG06-529</name>
</gene>
<name>A0A6J4N8Q7_9ACTN</name>
<reference evidence="2" key="1">
    <citation type="submission" date="2020-02" db="EMBL/GenBank/DDBJ databases">
        <authorList>
            <person name="Meier V. D."/>
        </authorList>
    </citation>
    <scope>NUCLEOTIDE SEQUENCE</scope>
    <source>
        <strain evidence="2">AVDCRST_MAG06</strain>
    </source>
</reference>
<proteinExistence type="predicted"/>
<evidence type="ECO:0000256" key="1">
    <source>
        <dbReference type="SAM" id="MobiDB-lite"/>
    </source>
</evidence>